<dbReference type="PANTHER" id="PTHR42916:SF1">
    <property type="entry name" value="PROTEIN PHYLLO, CHLOROPLASTIC"/>
    <property type="match status" value="1"/>
</dbReference>
<dbReference type="Proteomes" id="UP000729701">
    <property type="component" value="Unassembled WGS sequence"/>
</dbReference>
<feature type="domain" description="Thiamine pyrophosphate enzyme N-terminal TPP-binding" evidence="8">
    <location>
        <begin position="15"/>
        <end position="127"/>
    </location>
</feature>
<evidence type="ECO:0000256" key="5">
    <source>
        <dbReference type="ARBA" id="ARBA00023211"/>
    </source>
</evidence>
<dbReference type="CDD" id="cd07037">
    <property type="entry name" value="TPP_PYR_MenD"/>
    <property type="match status" value="1"/>
</dbReference>
<dbReference type="InterPro" id="IPR011766">
    <property type="entry name" value="TPP_enzyme_TPP-bd"/>
</dbReference>
<accession>A0A951QH29</accession>
<dbReference type="GO" id="GO:0030145">
    <property type="term" value="F:manganese ion binding"/>
    <property type="evidence" value="ECO:0007669"/>
    <property type="project" value="UniProtKB-UniRule"/>
</dbReference>
<evidence type="ECO:0000256" key="4">
    <source>
        <dbReference type="ARBA" id="ARBA00023052"/>
    </source>
</evidence>
<dbReference type="Pfam" id="PF02776">
    <property type="entry name" value="TPP_enzyme_N"/>
    <property type="match status" value="1"/>
</dbReference>
<protein>
    <recommendedName>
        <fullName evidence="6">2-succinyl-5-enolpyruvyl-6-hydroxy-3-cyclohexene-1-carboxylate synthase</fullName>
        <shortName evidence="6">SEPHCHC synthase</shortName>
        <ecNumber evidence="6">2.2.1.9</ecNumber>
    </recommendedName>
</protein>
<keyword evidence="5 6" id="KW-0464">Manganese</keyword>
<reference evidence="10" key="2">
    <citation type="journal article" date="2022" name="Microbiol. Resour. Announc.">
        <title>Metagenome Sequencing to Explore Phylogenomics of Terrestrial Cyanobacteria.</title>
        <authorList>
            <person name="Ward R.D."/>
            <person name="Stajich J.E."/>
            <person name="Johansen J.R."/>
            <person name="Huntemann M."/>
            <person name="Clum A."/>
            <person name="Foster B."/>
            <person name="Foster B."/>
            <person name="Roux S."/>
            <person name="Palaniappan K."/>
            <person name="Varghese N."/>
            <person name="Mukherjee S."/>
            <person name="Reddy T.B.K."/>
            <person name="Daum C."/>
            <person name="Copeland A."/>
            <person name="Chen I.A."/>
            <person name="Ivanova N.N."/>
            <person name="Kyrpides N.C."/>
            <person name="Shapiro N."/>
            <person name="Eloe-Fadrosh E.A."/>
            <person name="Pietrasiak N."/>
        </authorList>
    </citation>
    <scope>NUCLEOTIDE SEQUENCE</scope>
    <source>
        <strain evidence="10">GSE-NOS-MK-12-04C</strain>
    </source>
</reference>
<gene>
    <name evidence="6 10" type="primary">menD</name>
    <name evidence="10" type="ORF">KME60_01805</name>
</gene>
<evidence type="ECO:0000256" key="1">
    <source>
        <dbReference type="ARBA" id="ARBA00022679"/>
    </source>
</evidence>
<evidence type="ECO:0000259" key="7">
    <source>
        <dbReference type="Pfam" id="PF02775"/>
    </source>
</evidence>
<comment type="cofactor">
    <cofactor evidence="6">
        <name>Mg(2+)</name>
        <dbReference type="ChEBI" id="CHEBI:18420"/>
    </cofactor>
    <cofactor evidence="6">
        <name>Mn(2+)</name>
        <dbReference type="ChEBI" id="CHEBI:29035"/>
    </cofactor>
</comment>
<dbReference type="SUPFAM" id="SSF52518">
    <property type="entry name" value="Thiamin diphosphate-binding fold (THDP-binding)"/>
    <property type="match status" value="2"/>
</dbReference>
<comment type="similarity">
    <text evidence="6">Belongs to the TPP enzyme family. MenD subfamily.</text>
</comment>
<dbReference type="InterPro" id="IPR032264">
    <property type="entry name" value="MenD_middle"/>
</dbReference>
<proteinExistence type="inferred from homology"/>
<dbReference type="Pfam" id="PF02775">
    <property type="entry name" value="TPP_enzyme_C"/>
    <property type="match status" value="1"/>
</dbReference>
<dbReference type="GO" id="GO:0070204">
    <property type="term" value="F:2-succinyl-5-enolpyruvyl-6-hydroxy-3-cyclohexene-1-carboxylic-acid synthase activity"/>
    <property type="evidence" value="ECO:0007669"/>
    <property type="project" value="UniProtKB-UniRule"/>
</dbReference>
<dbReference type="EC" id="2.2.1.9" evidence="6"/>
<feature type="domain" description="Thiamine pyrophosphate enzyme TPP-binding" evidence="7">
    <location>
        <begin position="450"/>
        <end position="552"/>
    </location>
</feature>
<dbReference type="InterPro" id="IPR004433">
    <property type="entry name" value="MenaQ_synth_MenD"/>
</dbReference>
<evidence type="ECO:0000256" key="3">
    <source>
        <dbReference type="ARBA" id="ARBA00022842"/>
    </source>
</evidence>
<dbReference type="Gene3D" id="3.40.50.970">
    <property type="match status" value="2"/>
</dbReference>
<comment type="pathway">
    <text evidence="6">Quinol/quinone metabolism; 1,4-dihydroxy-2-naphthoate biosynthesis; 1,4-dihydroxy-2-naphthoate from chorismate: step 2/7.</text>
</comment>
<name>A0A951QH29_9CYAN</name>
<comment type="function">
    <text evidence="6">Catalyzes the thiamine diphosphate-dependent decarboxylation of 2-oxoglutarate and the subsequent addition of the resulting succinic semialdehyde-thiamine pyrophosphate anion to isochorismate to yield 2-succinyl-5-enolpyruvyl-6-hydroxy-3-cyclohexene-1-carboxylate (SEPHCHC).</text>
</comment>
<feature type="domain" description="Menaquinone biosynthesis protein MenD middle" evidence="9">
    <location>
        <begin position="225"/>
        <end position="416"/>
    </location>
</feature>
<comment type="subunit">
    <text evidence="6">Homodimer.</text>
</comment>
<dbReference type="GO" id="GO:0000287">
    <property type="term" value="F:magnesium ion binding"/>
    <property type="evidence" value="ECO:0007669"/>
    <property type="project" value="UniProtKB-UniRule"/>
</dbReference>
<organism evidence="10 11">
    <name type="scientific">Cyanomargarita calcarea GSE-NOS-MK-12-04C</name>
    <dbReference type="NCBI Taxonomy" id="2839659"/>
    <lineage>
        <taxon>Bacteria</taxon>
        <taxon>Bacillati</taxon>
        <taxon>Cyanobacteriota</taxon>
        <taxon>Cyanophyceae</taxon>
        <taxon>Nostocales</taxon>
        <taxon>Cyanomargaritaceae</taxon>
        <taxon>Cyanomargarita</taxon>
    </lineage>
</organism>
<dbReference type="AlphaFoldDB" id="A0A951QH29"/>
<comment type="catalytic activity">
    <reaction evidence="6">
        <text>isochorismate + 2-oxoglutarate + H(+) = 5-enolpyruvoyl-6-hydroxy-2-succinyl-cyclohex-3-ene-1-carboxylate + CO2</text>
        <dbReference type="Rhea" id="RHEA:25593"/>
        <dbReference type="ChEBI" id="CHEBI:15378"/>
        <dbReference type="ChEBI" id="CHEBI:16526"/>
        <dbReference type="ChEBI" id="CHEBI:16810"/>
        <dbReference type="ChEBI" id="CHEBI:29780"/>
        <dbReference type="ChEBI" id="CHEBI:58818"/>
        <dbReference type="EC" id="2.2.1.9"/>
    </reaction>
</comment>
<dbReference type="GO" id="GO:0042372">
    <property type="term" value="P:phylloquinone biosynthetic process"/>
    <property type="evidence" value="ECO:0007669"/>
    <property type="project" value="UniProtKB-UniRule"/>
</dbReference>
<dbReference type="PIRSF" id="PIRSF004983">
    <property type="entry name" value="MenD"/>
    <property type="match status" value="1"/>
</dbReference>
<comment type="cofactor">
    <cofactor evidence="6">
        <name>thiamine diphosphate</name>
        <dbReference type="ChEBI" id="CHEBI:58937"/>
    </cofactor>
    <text evidence="6">Binds 1 thiamine pyrophosphate per subunit.</text>
</comment>
<keyword evidence="1 6" id="KW-0808">Transferase</keyword>
<dbReference type="CDD" id="cd02009">
    <property type="entry name" value="TPP_SHCHC_synthase"/>
    <property type="match status" value="1"/>
</dbReference>
<sequence>MPLTFKNLNELWAYVLTETLKRLGLTYAVICPGSRSTPLAMAFASSTPHIEGISILDERSAAFFALGIAKATGKAVVVVCSSGTAGANFYPAVIEATYSRVPLLILTADRPQEMRECHSGQTIDQLKLYGNYPNWHTELALPSKDMAILTYLRQTIIYAWERTLYPVPGVVHLNIPFRDPLVPMNDTNLITGNFPSLDSEEFFSHITSLTPALAYSRGNPFPYPQEWQEFKRGIIIAGVAQLSQPREYCQAIAQLSQTLKFPVLAEGLSPLRNYANLNLYLISTYDLILRNPELTKELTPEIVIQVGEMPTSKILRNWLNITDSRRWVIEKSDQNLDSLHGRTIHLRMSVEEIAREGLGGPGSNYSVNKYLNLWCDAEIKVRSAVDNKMPGIGELFESKVAWLMSKILPENTPLFIGNSMPVRDVEFFWKPNNLNIRPFFNRGANGIDGTLSTALGIAYRQQSSVMLTGDLALLHDTNGFLMRNKFAGHLTIVLINNNGGGIFEMLPIAKFDPPFEEFFATPQDINFAQLCTTYGIEHELITSWEHLQQKLNPLPNRGIRVLEVQTNRKLDAKWRQDNLGKFATDALNCHYKEFQSS</sequence>
<dbReference type="EMBL" id="JAHHGZ010000002">
    <property type="protein sequence ID" value="MBW4666189.1"/>
    <property type="molecule type" value="Genomic_DNA"/>
</dbReference>
<keyword evidence="3 6" id="KW-0460">Magnesium</keyword>
<evidence type="ECO:0000256" key="2">
    <source>
        <dbReference type="ARBA" id="ARBA00022723"/>
    </source>
</evidence>
<dbReference type="NCBIfam" id="TIGR00173">
    <property type="entry name" value="menD"/>
    <property type="match status" value="1"/>
</dbReference>
<dbReference type="InterPro" id="IPR029061">
    <property type="entry name" value="THDP-binding"/>
</dbReference>
<comment type="caution">
    <text evidence="10">The sequence shown here is derived from an EMBL/GenBank/DDBJ whole genome shotgun (WGS) entry which is preliminary data.</text>
</comment>
<evidence type="ECO:0000313" key="10">
    <source>
        <dbReference type="EMBL" id="MBW4666189.1"/>
    </source>
</evidence>
<dbReference type="GO" id="GO:0030976">
    <property type="term" value="F:thiamine pyrophosphate binding"/>
    <property type="evidence" value="ECO:0007669"/>
    <property type="project" value="UniProtKB-UniRule"/>
</dbReference>
<dbReference type="Pfam" id="PF16582">
    <property type="entry name" value="TPP_enzyme_M_2"/>
    <property type="match status" value="1"/>
</dbReference>
<evidence type="ECO:0000259" key="9">
    <source>
        <dbReference type="Pfam" id="PF16582"/>
    </source>
</evidence>
<dbReference type="HAMAP" id="MF_01659">
    <property type="entry name" value="MenD"/>
    <property type="match status" value="1"/>
</dbReference>
<evidence type="ECO:0000313" key="11">
    <source>
        <dbReference type="Proteomes" id="UP000729701"/>
    </source>
</evidence>
<reference evidence="10" key="1">
    <citation type="submission" date="2021-05" db="EMBL/GenBank/DDBJ databases">
        <authorList>
            <person name="Pietrasiak N."/>
            <person name="Ward R."/>
            <person name="Stajich J.E."/>
            <person name="Kurbessoian T."/>
        </authorList>
    </citation>
    <scope>NUCLEOTIDE SEQUENCE</scope>
    <source>
        <strain evidence="10">GSE-NOS-MK-12-04C</strain>
    </source>
</reference>
<comment type="pathway">
    <text evidence="6">Cofactor biosynthesis; phylloquinone biosynthesis.</text>
</comment>
<keyword evidence="2 6" id="KW-0479">Metal-binding</keyword>
<dbReference type="GO" id="GO:0009234">
    <property type="term" value="P:menaquinone biosynthetic process"/>
    <property type="evidence" value="ECO:0007669"/>
    <property type="project" value="InterPro"/>
</dbReference>
<dbReference type="Gene3D" id="3.40.50.1220">
    <property type="entry name" value="TPP-binding domain"/>
    <property type="match status" value="1"/>
</dbReference>
<evidence type="ECO:0000256" key="6">
    <source>
        <dbReference type="HAMAP-Rule" id="MF_01659"/>
    </source>
</evidence>
<dbReference type="InterPro" id="IPR012001">
    <property type="entry name" value="Thiamin_PyroP_enz_TPP-bd_dom"/>
</dbReference>
<evidence type="ECO:0000259" key="8">
    <source>
        <dbReference type="Pfam" id="PF02776"/>
    </source>
</evidence>
<dbReference type="PANTHER" id="PTHR42916">
    <property type="entry name" value="2-SUCCINYL-5-ENOLPYRUVYL-6-HYDROXY-3-CYCLOHEXENE-1-CARBOXYLATE SYNTHASE"/>
    <property type="match status" value="1"/>
</dbReference>
<keyword evidence="4 6" id="KW-0786">Thiamine pyrophosphate</keyword>